<feature type="compositionally biased region" description="Polar residues" evidence="1">
    <location>
        <begin position="1"/>
        <end position="14"/>
    </location>
</feature>
<feature type="compositionally biased region" description="Acidic residues" evidence="1">
    <location>
        <begin position="182"/>
        <end position="196"/>
    </location>
</feature>
<comment type="caution">
    <text evidence="2">The sequence shown here is derived from an EMBL/GenBank/DDBJ whole genome shotgun (WGS) entry which is preliminary data.</text>
</comment>
<dbReference type="InterPro" id="IPR011990">
    <property type="entry name" value="TPR-like_helical_dom_sf"/>
</dbReference>
<dbReference type="OrthoDB" id="428342at2759"/>
<dbReference type="PANTHER" id="PTHR21581">
    <property type="entry name" value="D-ALANYL-D-ALANINE CARBOXYPEPTIDASE"/>
    <property type="match status" value="1"/>
</dbReference>
<feature type="compositionally biased region" description="Polar residues" evidence="1">
    <location>
        <begin position="200"/>
        <end position="211"/>
    </location>
</feature>
<organism evidence="2 3">
    <name type="scientific">Gymnopilus dilepis</name>
    <dbReference type="NCBI Taxonomy" id="231916"/>
    <lineage>
        <taxon>Eukaryota</taxon>
        <taxon>Fungi</taxon>
        <taxon>Dikarya</taxon>
        <taxon>Basidiomycota</taxon>
        <taxon>Agaricomycotina</taxon>
        <taxon>Agaricomycetes</taxon>
        <taxon>Agaricomycetidae</taxon>
        <taxon>Agaricales</taxon>
        <taxon>Agaricineae</taxon>
        <taxon>Hymenogastraceae</taxon>
        <taxon>Gymnopilus</taxon>
    </lineage>
</organism>
<keyword evidence="3" id="KW-1185">Reference proteome</keyword>
<protein>
    <submittedName>
        <fullName evidence="2">Uncharacterized protein</fullName>
    </submittedName>
</protein>
<dbReference type="GO" id="GO:0005794">
    <property type="term" value="C:Golgi apparatus"/>
    <property type="evidence" value="ECO:0007669"/>
    <property type="project" value="TreeGrafter"/>
</dbReference>
<dbReference type="GO" id="GO:0030008">
    <property type="term" value="C:TRAPP complex"/>
    <property type="evidence" value="ECO:0007669"/>
    <property type="project" value="TreeGrafter"/>
</dbReference>
<reference evidence="2 3" key="1">
    <citation type="journal article" date="2018" name="Evol. Lett.">
        <title>Horizontal gene cluster transfer increased hallucinogenic mushroom diversity.</title>
        <authorList>
            <person name="Reynolds H.T."/>
            <person name="Vijayakumar V."/>
            <person name="Gluck-Thaler E."/>
            <person name="Korotkin H.B."/>
            <person name="Matheny P.B."/>
            <person name="Slot J.C."/>
        </authorList>
    </citation>
    <scope>NUCLEOTIDE SEQUENCE [LARGE SCALE GENOMIC DNA]</scope>
    <source>
        <strain evidence="2 3">SRW20</strain>
    </source>
</reference>
<dbReference type="SUPFAM" id="SSF48452">
    <property type="entry name" value="TPR-like"/>
    <property type="match status" value="1"/>
</dbReference>
<gene>
    <name evidence="2" type="ORF">CVT26_005668</name>
</gene>
<sequence length="634" mass="69787">MRTFSFSKSKPTPSEHTDDESITSSRSIKKLPSKVAKKVKRQFVRLDEMLHHVTHTKHPERPRTLSAPTSPPPPALDVVHAYIPPAAPPLFHTKFHTEPDIRSVDRSSGSCSVISTAASTSEAHPAVPPSSADFGLSLSPIMDDEQSRTASVIGEEAPLSSEPMFTSPPTVYVEPEAPDPFLVDEEGDALSDEEQDKQDSSVPMSQDTSPAHNVPLDLPPTPSPQPTAQQPLPPVSPLPNINKDVPPPPSSDSDLDEEEVPDIYVPQLIVPTMFLPIPNTDPLTTLLNKYIHPPERRPARDLTGDWQRSDFHTLVMTNSWRALARMARDRLVTSDPSDLSLILGLWHLRLSCLARLRLFNQTSAECTNLFAVLTAIESPEAREYVFERLLPFELEVMQTRLKYWAGDHMGYLDALNALLRKCRVKCRLARGDQAQVPMWKERGARVCLIIASQMVEMKEIAAATKLLEPLCTQNSGSITSPALLSAVARIYLQGGNLDAAARHFAAVEADPTADETQKLMNAAILASAQGEWGEATERLRQVLERDAGNFVAVNNLSVALLSQGKVKEGIQVLEDALRASPSSVVVAEPFLFNLSTLYELQSTRGFEKKKELLLEVAKWSGDGLRTNCLKMPAN</sequence>
<dbReference type="PANTHER" id="PTHR21581:SF6">
    <property type="entry name" value="TRAFFICKING PROTEIN PARTICLE COMPLEX SUBUNIT 12"/>
    <property type="match status" value="1"/>
</dbReference>
<evidence type="ECO:0000256" key="1">
    <source>
        <dbReference type="SAM" id="MobiDB-lite"/>
    </source>
</evidence>
<feature type="region of interest" description="Disordered" evidence="1">
    <location>
        <begin position="52"/>
        <end position="80"/>
    </location>
</feature>
<accession>A0A409XZY7</accession>
<name>A0A409XZY7_9AGAR</name>
<dbReference type="Pfam" id="PF13432">
    <property type="entry name" value="TPR_16"/>
    <property type="match status" value="1"/>
</dbReference>
<dbReference type="AlphaFoldDB" id="A0A409XZY7"/>
<proteinExistence type="predicted"/>
<feature type="compositionally biased region" description="Basic and acidic residues" evidence="1">
    <location>
        <begin position="52"/>
        <end position="63"/>
    </location>
</feature>
<dbReference type="Gene3D" id="1.25.40.10">
    <property type="entry name" value="Tetratricopeptide repeat domain"/>
    <property type="match status" value="1"/>
</dbReference>
<dbReference type="STRING" id="231916.A0A409XZY7"/>
<dbReference type="Proteomes" id="UP000284706">
    <property type="component" value="Unassembled WGS sequence"/>
</dbReference>
<feature type="region of interest" description="Disordered" evidence="1">
    <location>
        <begin position="1"/>
        <end position="34"/>
    </location>
</feature>
<feature type="compositionally biased region" description="Pro residues" evidence="1">
    <location>
        <begin position="217"/>
        <end position="237"/>
    </location>
</feature>
<dbReference type="EMBL" id="NHYE01001384">
    <property type="protein sequence ID" value="PPQ96281.1"/>
    <property type="molecule type" value="Genomic_DNA"/>
</dbReference>
<evidence type="ECO:0000313" key="3">
    <source>
        <dbReference type="Proteomes" id="UP000284706"/>
    </source>
</evidence>
<dbReference type="InParanoid" id="A0A409XZY7"/>
<feature type="region of interest" description="Disordered" evidence="1">
    <location>
        <begin position="145"/>
        <end position="257"/>
    </location>
</feature>
<evidence type="ECO:0000313" key="2">
    <source>
        <dbReference type="EMBL" id="PPQ96281.1"/>
    </source>
</evidence>